<gene>
    <name evidence="2" type="ORF">FHL15_001210</name>
</gene>
<feature type="chain" id="PRO_5021805952" evidence="1">
    <location>
        <begin position="20"/>
        <end position="204"/>
    </location>
</feature>
<dbReference type="OrthoDB" id="5431298at2759"/>
<evidence type="ECO:0000313" key="2">
    <source>
        <dbReference type="EMBL" id="TRX98000.1"/>
    </source>
</evidence>
<proteinExistence type="predicted"/>
<comment type="caution">
    <text evidence="2">The sequence shown here is derived from an EMBL/GenBank/DDBJ whole genome shotgun (WGS) entry which is preliminary data.</text>
</comment>
<accession>A0A553ICT5</accession>
<name>A0A553ICT5_9PEZI</name>
<protein>
    <submittedName>
        <fullName evidence="2">Uncharacterized protein</fullName>
    </submittedName>
</protein>
<organism evidence="2 3">
    <name type="scientific">Xylaria flabelliformis</name>
    <dbReference type="NCBI Taxonomy" id="2512241"/>
    <lineage>
        <taxon>Eukaryota</taxon>
        <taxon>Fungi</taxon>
        <taxon>Dikarya</taxon>
        <taxon>Ascomycota</taxon>
        <taxon>Pezizomycotina</taxon>
        <taxon>Sordariomycetes</taxon>
        <taxon>Xylariomycetidae</taxon>
        <taxon>Xylariales</taxon>
        <taxon>Xylariaceae</taxon>
        <taxon>Xylaria</taxon>
    </lineage>
</organism>
<dbReference type="AlphaFoldDB" id="A0A553ICT5"/>
<evidence type="ECO:0000313" key="3">
    <source>
        <dbReference type="Proteomes" id="UP000319160"/>
    </source>
</evidence>
<reference evidence="3" key="1">
    <citation type="submission" date="2019-06" db="EMBL/GenBank/DDBJ databases">
        <title>Draft genome sequence of the griseofulvin-producing fungus Xylaria cubensis strain G536.</title>
        <authorList>
            <person name="Mead M.E."/>
            <person name="Raja H.A."/>
            <person name="Steenwyk J.L."/>
            <person name="Knowles S.L."/>
            <person name="Oberlies N.H."/>
            <person name="Rokas A."/>
        </authorList>
    </citation>
    <scope>NUCLEOTIDE SEQUENCE [LARGE SCALE GENOMIC DNA]</scope>
    <source>
        <strain evidence="3">G536</strain>
    </source>
</reference>
<keyword evidence="1" id="KW-0732">Signal</keyword>
<dbReference type="EMBL" id="VFLP01000004">
    <property type="protein sequence ID" value="TRX98000.1"/>
    <property type="molecule type" value="Genomic_DNA"/>
</dbReference>
<dbReference type="Proteomes" id="UP000319160">
    <property type="component" value="Unassembled WGS sequence"/>
</dbReference>
<evidence type="ECO:0000256" key="1">
    <source>
        <dbReference type="SAM" id="SignalP"/>
    </source>
</evidence>
<sequence length="204" mass="22183">MLSIEKIAVIMCLAFVGLAKPTRSAYSSSKRAQLDDSNSNILVQPKMYQVLPLEASRSGPAVSQLEVQRTGNVSTKENIAIFEGIPDGVSTCMLGWVQAAKDERDFTVIGNGLLAAQQLSRLPDGEVSWENIAPIADEAVRGGWPLLHPDTTDWSEVDTAASHIAGFVDCRTTIYLKLQVDDRDGDGYVYLGQDAQNGLTLEFH</sequence>
<feature type="signal peptide" evidence="1">
    <location>
        <begin position="1"/>
        <end position="19"/>
    </location>
</feature>
<keyword evidence="3" id="KW-1185">Reference proteome</keyword>